<feature type="chain" id="PRO_5011612989" description="Chaperone of endosialidase" evidence="2">
    <location>
        <begin position="19"/>
        <end position="281"/>
    </location>
</feature>
<dbReference type="Proteomes" id="UP000198769">
    <property type="component" value="Unassembled WGS sequence"/>
</dbReference>
<feature type="coiled-coil region" evidence="1">
    <location>
        <begin position="228"/>
        <end position="272"/>
    </location>
</feature>
<accession>A0A1I4X6J3</accession>
<dbReference type="RefSeq" id="WP_228430717.1">
    <property type="nucleotide sequence ID" value="NZ_FOVD01000002.1"/>
</dbReference>
<gene>
    <name evidence="3" type="ORF">SAMN05421594_1492</name>
</gene>
<proteinExistence type="predicted"/>
<feature type="signal peptide" evidence="2">
    <location>
        <begin position="1"/>
        <end position="18"/>
    </location>
</feature>
<evidence type="ECO:0000313" key="3">
    <source>
        <dbReference type="EMBL" id="SFN21123.1"/>
    </source>
</evidence>
<protein>
    <recommendedName>
        <fullName evidence="5">Chaperone of endosialidase</fullName>
    </recommendedName>
</protein>
<organism evidence="3 4">
    <name type="scientific">Chryseobacterium oleae</name>
    <dbReference type="NCBI Taxonomy" id="491207"/>
    <lineage>
        <taxon>Bacteria</taxon>
        <taxon>Pseudomonadati</taxon>
        <taxon>Bacteroidota</taxon>
        <taxon>Flavobacteriia</taxon>
        <taxon>Flavobacteriales</taxon>
        <taxon>Weeksellaceae</taxon>
        <taxon>Chryseobacterium group</taxon>
        <taxon>Chryseobacterium</taxon>
    </lineage>
</organism>
<evidence type="ECO:0000256" key="2">
    <source>
        <dbReference type="SAM" id="SignalP"/>
    </source>
</evidence>
<evidence type="ECO:0000256" key="1">
    <source>
        <dbReference type="SAM" id="Coils"/>
    </source>
</evidence>
<sequence length="281" mass="30658">MKKTIFIAGLFAAQLASAQLYTSGGSINPTSTPSSGNTGIGTSAPKEKLDVLGNILAGNTNSTEGMNAFAIRYEDGSINNWGSLRSSSSTYMGFGVKANGSGLGWLSSNGTLDFAKVAITLDNEGFSFLTKPNQQIALNTPVTMNEVMKISLNGNALLQGKLEAKELKVTLTPTADFVFEENYDLPKLEEVAQHIKEKKHLPEIASAKVMEKEGVNVGEFQIKLLQKIEELTLYVIEQNRQLKDQQEKIQKLETENTDLGKAVLDIKQLKEELIKMKSTTH</sequence>
<evidence type="ECO:0000313" key="4">
    <source>
        <dbReference type="Proteomes" id="UP000198769"/>
    </source>
</evidence>
<keyword evidence="2" id="KW-0732">Signal</keyword>
<keyword evidence="1" id="KW-0175">Coiled coil</keyword>
<dbReference type="AlphaFoldDB" id="A0A1I4X6J3"/>
<dbReference type="EMBL" id="FOVD01000002">
    <property type="protein sequence ID" value="SFN21123.1"/>
    <property type="molecule type" value="Genomic_DNA"/>
</dbReference>
<reference evidence="4" key="1">
    <citation type="submission" date="2016-10" db="EMBL/GenBank/DDBJ databases">
        <authorList>
            <person name="Varghese N."/>
            <person name="Submissions S."/>
        </authorList>
    </citation>
    <scope>NUCLEOTIDE SEQUENCE [LARGE SCALE GENOMIC DNA]</scope>
    <source>
        <strain evidence="4">DSM 25575</strain>
    </source>
</reference>
<evidence type="ECO:0008006" key="5">
    <source>
        <dbReference type="Google" id="ProtNLM"/>
    </source>
</evidence>
<name>A0A1I4X6J3_CHROL</name>
<keyword evidence="4" id="KW-1185">Reference proteome</keyword>